<dbReference type="SUPFAM" id="SSF51735">
    <property type="entry name" value="NAD(P)-binding Rossmann-fold domains"/>
    <property type="match status" value="1"/>
</dbReference>
<comment type="similarity">
    <text evidence="1 4">Belongs to the D-isomer specific 2-hydroxyacid dehydrogenase family.</text>
</comment>
<accession>A0ABV8S816</accession>
<reference evidence="8" key="1">
    <citation type="journal article" date="2019" name="Int. J. Syst. Evol. Microbiol.">
        <title>The Global Catalogue of Microorganisms (GCM) 10K type strain sequencing project: providing services to taxonomists for standard genome sequencing and annotation.</title>
        <authorList>
            <consortium name="The Broad Institute Genomics Platform"/>
            <consortium name="The Broad Institute Genome Sequencing Center for Infectious Disease"/>
            <person name="Wu L."/>
            <person name="Ma J."/>
        </authorList>
    </citation>
    <scope>NUCLEOTIDE SEQUENCE [LARGE SCALE GENOMIC DNA]</scope>
    <source>
        <strain evidence="8">CGMCC 4.1641</strain>
    </source>
</reference>
<dbReference type="CDD" id="cd05198">
    <property type="entry name" value="formate_dh_like"/>
    <property type="match status" value="1"/>
</dbReference>
<dbReference type="Proteomes" id="UP001595755">
    <property type="component" value="Unassembled WGS sequence"/>
</dbReference>
<name>A0ABV8S816_9BACL</name>
<feature type="domain" description="D-isomer specific 2-hydroxyacid dehydrogenase catalytic" evidence="5">
    <location>
        <begin position="24"/>
        <end position="316"/>
    </location>
</feature>
<dbReference type="InterPro" id="IPR036291">
    <property type="entry name" value="NAD(P)-bd_dom_sf"/>
</dbReference>
<evidence type="ECO:0000259" key="6">
    <source>
        <dbReference type="Pfam" id="PF02826"/>
    </source>
</evidence>
<evidence type="ECO:0000259" key="5">
    <source>
        <dbReference type="Pfam" id="PF00389"/>
    </source>
</evidence>
<dbReference type="Pfam" id="PF02826">
    <property type="entry name" value="2-Hacid_dh_C"/>
    <property type="match status" value="1"/>
</dbReference>
<keyword evidence="3" id="KW-0520">NAD</keyword>
<dbReference type="InterPro" id="IPR006140">
    <property type="entry name" value="D-isomer_DH_NAD-bd"/>
</dbReference>
<protein>
    <submittedName>
        <fullName evidence="7">2-hydroxyacid dehydrogenase</fullName>
    </submittedName>
</protein>
<evidence type="ECO:0000256" key="4">
    <source>
        <dbReference type="RuleBase" id="RU003719"/>
    </source>
</evidence>
<feature type="domain" description="D-isomer specific 2-hydroxyacid dehydrogenase NAD-binding" evidence="6">
    <location>
        <begin position="118"/>
        <end position="266"/>
    </location>
</feature>
<dbReference type="RefSeq" id="WP_204606053.1">
    <property type="nucleotide sequence ID" value="NZ_JBHSED010000006.1"/>
</dbReference>
<dbReference type="PROSITE" id="PS00065">
    <property type="entry name" value="D_2_HYDROXYACID_DH_1"/>
    <property type="match status" value="1"/>
</dbReference>
<comment type="caution">
    <text evidence="7">The sequence shown here is derived from an EMBL/GenBank/DDBJ whole genome shotgun (WGS) entry which is preliminary data.</text>
</comment>
<gene>
    <name evidence="7" type="ORF">ACFO1S_06035</name>
</gene>
<proteinExistence type="inferred from homology"/>
<evidence type="ECO:0000256" key="2">
    <source>
        <dbReference type="ARBA" id="ARBA00023002"/>
    </source>
</evidence>
<dbReference type="InterPro" id="IPR050418">
    <property type="entry name" value="D-iso_2-hydroxyacid_DH_PdxB"/>
</dbReference>
<dbReference type="Gene3D" id="3.40.50.720">
    <property type="entry name" value="NAD(P)-binding Rossmann-like Domain"/>
    <property type="match status" value="2"/>
</dbReference>
<dbReference type="Pfam" id="PF00389">
    <property type="entry name" value="2-Hacid_dh"/>
    <property type="match status" value="1"/>
</dbReference>
<keyword evidence="8" id="KW-1185">Reference proteome</keyword>
<dbReference type="EMBL" id="JBHSED010000006">
    <property type="protein sequence ID" value="MFC4303003.1"/>
    <property type="molecule type" value="Genomic_DNA"/>
</dbReference>
<sequence>MNKKPRIVVLTAQGRSSFEEGQAARLEAVADVVFDSAPDVLETEELAARLADADYAGLTPRSVPAIDGSWLRLLPRLKGIAVFATGVDYIDMDELKRRGIWLSHLPDYSTESVAEHTLGLLLTMSRRIHLSQDRVRGRVPQGTSVRGWELRGKTIGIVGLGRIGSRVADLARAFGMRVLGHDPKQSACDVPNIDMDELLASSDVVSLHFPARWQGEAAFGSRQLAAMKPGATLINVSRCALVDASAVVAAIEAGSLLGYAVDDFFPLGESDERAKRQISEGRILQTGHTAWYSQEVIRRGYETWIDNLIAMAEGKPIHLAQMGEEEGQL</sequence>
<evidence type="ECO:0000256" key="3">
    <source>
        <dbReference type="ARBA" id="ARBA00023027"/>
    </source>
</evidence>
<dbReference type="PANTHER" id="PTHR43761">
    <property type="entry name" value="D-ISOMER SPECIFIC 2-HYDROXYACID DEHYDROGENASE FAMILY PROTEIN (AFU_ORTHOLOGUE AFUA_1G13630)"/>
    <property type="match status" value="1"/>
</dbReference>
<organism evidence="7 8">
    <name type="scientific">Cohnella boryungensis</name>
    <dbReference type="NCBI Taxonomy" id="768479"/>
    <lineage>
        <taxon>Bacteria</taxon>
        <taxon>Bacillati</taxon>
        <taxon>Bacillota</taxon>
        <taxon>Bacilli</taxon>
        <taxon>Bacillales</taxon>
        <taxon>Paenibacillaceae</taxon>
        <taxon>Cohnella</taxon>
    </lineage>
</organism>
<evidence type="ECO:0000313" key="7">
    <source>
        <dbReference type="EMBL" id="MFC4303003.1"/>
    </source>
</evidence>
<dbReference type="PANTHER" id="PTHR43761:SF1">
    <property type="entry name" value="D-ISOMER SPECIFIC 2-HYDROXYACID DEHYDROGENASE CATALYTIC DOMAIN-CONTAINING PROTEIN-RELATED"/>
    <property type="match status" value="1"/>
</dbReference>
<evidence type="ECO:0000256" key="1">
    <source>
        <dbReference type="ARBA" id="ARBA00005854"/>
    </source>
</evidence>
<evidence type="ECO:0000313" key="8">
    <source>
        <dbReference type="Proteomes" id="UP001595755"/>
    </source>
</evidence>
<keyword evidence="2 4" id="KW-0560">Oxidoreductase</keyword>
<dbReference type="InterPro" id="IPR029752">
    <property type="entry name" value="D-isomer_DH_CS1"/>
</dbReference>
<dbReference type="SUPFAM" id="SSF52283">
    <property type="entry name" value="Formate/glycerate dehydrogenase catalytic domain-like"/>
    <property type="match status" value="1"/>
</dbReference>
<dbReference type="InterPro" id="IPR006139">
    <property type="entry name" value="D-isomer_2_OHA_DH_cat_dom"/>
</dbReference>